<reference evidence="1 2" key="1">
    <citation type="submission" date="2018-02" db="EMBL/GenBank/DDBJ databases">
        <title>Subsurface microbial communities from deep shales in Ohio and West Virginia, USA.</title>
        <authorList>
            <person name="Wrighton K."/>
        </authorList>
    </citation>
    <scope>NUCLEOTIDE SEQUENCE [LARGE SCALE GENOMIC DNA]</scope>
    <source>
        <strain evidence="1 2">MARC-MIP3H16</strain>
    </source>
</reference>
<dbReference type="Proteomes" id="UP000239861">
    <property type="component" value="Unassembled WGS sequence"/>
</dbReference>
<sequence>MENHTKDFINLIEKVLDENNEYFKELNNIKQEDKKELIIKIFENNKLNLNDYKDDNGEIPYLILGKPFEVHIKKFILSFKDSFSINVEILKDISKQIEIDYLLKTISKEKANFYWSISNALIYYGIYKNGKIVSFQNVKFWKELIKKLYSLNLLQEHYPNFYFEEEGYPHPDFNHLTRLINDKNIIEKQLKEKLEIVDGIVIFKKGQGKRIVKKIEKKLAQCNLFYFLKFIFELYYKNKKINNIEYNTIPYKYIINILIKNISKSNDKPIDIKEVMNIKNLLSSFIGLYQLKENKFEMMDISSTKLVTHLRNQVLYANFYPIYELKTDVLIQYIDNIVKPSIKDNKELFLEKFGFTIESLIDFFLFIDKEDDDILILEKNNIFDYDLKILEFYSIDASFVNSNYSTIDNLKETNNLFAMNPVLKYENKYFIIGYKCFKMNFYTSLVEKIRHTIDKAINQKIGENVDIFLESIFEDIKDKHKYEIFSGNYTPPKKDNPESDLALKLEKDIIFFENKNKYLTAQSFFGSETEILKDLTLSFVFSQKQLFKHERNIKKYKKLVFHKQKKLVYNNENIIKISVSTNNWFNIMNNSTKTILTGIIKLGFIIDSFSDAKKYLNELQDILIEISQHKDFDMNISLNQTLFLPLELIVDKYKDDNFIEILKTLVATCMNTDNILHTYDYIQYIKSYKD</sequence>
<protein>
    <submittedName>
        <fullName evidence="1">Uncharacterized protein</fullName>
    </submittedName>
</protein>
<comment type="caution">
    <text evidence="1">The sequence shown here is derived from an EMBL/GenBank/DDBJ whole genome shotgun (WGS) entry which is preliminary data.</text>
</comment>
<accession>A0AB36ZW47</accession>
<dbReference type="AlphaFoldDB" id="A0AB36ZW47"/>
<dbReference type="RefSeq" id="WP_104411999.1">
    <property type="nucleotide sequence ID" value="NZ_PTIW01000007.1"/>
</dbReference>
<name>A0AB36ZW47_9BACT</name>
<evidence type="ECO:0000313" key="1">
    <source>
        <dbReference type="EMBL" id="PPK61830.1"/>
    </source>
</evidence>
<proteinExistence type="predicted"/>
<organism evidence="1 2">
    <name type="scientific">Malaciobacter marinus</name>
    <dbReference type="NCBI Taxonomy" id="505249"/>
    <lineage>
        <taxon>Bacteria</taxon>
        <taxon>Pseudomonadati</taxon>
        <taxon>Campylobacterota</taxon>
        <taxon>Epsilonproteobacteria</taxon>
        <taxon>Campylobacterales</taxon>
        <taxon>Arcobacteraceae</taxon>
        <taxon>Malaciobacter</taxon>
    </lineage>
</organism>
<dbReference type="EMBL" id="PTIW01000007">
    <property type="protein sequence ID" value="PPK61830.1"/>
    <property type="molecule type" value="Genomic_DNA"/>
</dbReference>
<gene>
    <name evidence="1" type="ORF">B0F89_10766</name>
</gene>
<evidence type="ECO:0000313" key="2">
    <source>
        <dbReference type="Proteomes" id="UP000239861"/>
    </source>
</evidence>